<name>A0A917BDT8_9ACTN</name>
<gene>
    <name evidence="3" type="ORF">GCM10011519_05640</name>
</gene>
<dbReference type="AlphaFoldDB" id="A0A917BDT8"/>
<feature type="compositionally biased region" description="Basic and acidic residues" evidence="1">
    <location>
        <begin position="334"/>
        <end position="348"/>
    </location>
</feature>
<evidence type="ECO:0000256" key="2">
    <source>
        <dbReference type="SAM" id="Phobius"/>
    </source>
</evidence>
<comment type="caution">
    <text evidence="3">The sequence shown here is derived from an EMBL/GenBank/DDBJ whole genome shotgun (WGS) entry which is preliminary data.</text>
</comment>
<evidence type="ECO:0000313" key="3">
    <source>
        <dbReference type="EMBL" id="GGF35066.1"/>
    </source>
</evidence>
<reference evidence="3" key="1">
    <citation type="journal article" date="2014" name="Int. J. Syst. Evol. Microbiol.">
        <title>Complete genome sequence of Corynebacterium casei LMG S-19264T (=DSM 44701T), isolated from a smear-ripened cheese.</title>
        <authorList>
            <consortium name="US DOE Joint Genome Institute (JGI-PGF)"/>
            <person name="Walter F."/>
            <person name="Albersmeier A."/>
            <person name="Kalinowski J."/>
            <person name="Ruckert C."/>
        </authorList>
    </citation>
    <scope>NUCLEOTIDE SEQUENCE</scope>
    <source>
        <strain evidence="3">CGMCC 1.16067</strain>
    </source>
</reference>
<sequence length="499" mass="51964">MSISQLGPCGPFDSPDPARVTRPRAMRAPALLEMLMLAPTSSRGLRAAALGGLVAALLALAPAAQAKGGEPEDDHAGGGASAAGDFAVTVNGVSYNPAAGKDVKLRDVTVRDRVAVKGVHVGFLIDPSTLGVYDYSLTGAQAPDRMVTRPTVIFASKVPSLTASQRSGARLSQLEVRDDTLTAIFTTSAGKLKVQAKDAPQGGIFQMEPEFGTSNVVIEHKLGPTLFYFVNSYTGKINFADGQDAVSSGPGAHQMLLGKDSPQVATKTFQDGTTTRWSVASGGRMGGVLGEDAIELSQGATSCTQACQAQNRIRGSLPVPPTRRTPPRSAADPPSRRSVEGRPPRAGDPRPQLTRPVRRTGSPMTVHPDTPSSSGTSARPSATALRLLQLFAVLSVVNVAWQFVTAGELFPGPDDLHAAGAITLHVTSGLVAIAACVHWYRARTSPAVAILAVVVFVLSFVQAATGGRDTLAVHIPGAMVLVAGSVWVLVWSLGRAPRL</sequence>
<proteinExistence type="predicted"/>
<reference evidence="3" key="2">
    <citation type="submission" date="2020-09" db="EMBL/GenBank/DDBJ databases">
        <authorList>
            <person name="Sun Q."/>
            <person name="Zhou Y."/>
        </authorList>
    </citation>
    <scope>NUCLEOTIDE SEQUENCE</scope>
    <source>
        <strain evidence="3">CGMCC 1.16067</strain>
    </source>
</reference>
<organism evidence="3 4">
    <name type="scientific">Marmoricola endophyticus</name>
    <dbReference type="NCBI Taxonomy" id="2040280"/>
    <lineage>
        <taxon>Bacteria</taxon>
        <taxon>Bacillati</taxon>
        <taxon>Actinomycetota</taxon>
        <taxon>Actinomycetes</taxon>
        <taxon>Propionibacteriales</taxon>
        <taxon>Nocardioidaceae</taxon>
        <taxon>Marmoricola</taxon>
    </lineage>
</organism>
<accession>A0A917BDT8</accession>
<keyword evidence="4" id="KW-1185">Reference proteome</keyword>
<evidence type="ECO:0000313" key="4">
    <source>
        <dbReference type="Proteomes" id="UP000649179"/>
    </source>
</evidence>
<feature type="region of interest" description="Disordered" evidence="1">
    <location>
        <begin position="1"/>
        <end position="21"/>
    </location>
</feature>
<feature type="region of interest" description="Disordered" evidence="1">
    <location>
        <begin position="311"/>
        <end position="379"/>
    </location>
</feature>
<dbReference type="EMBL" id="BMKQ01000001">
    <property type="protein sequence ID" value="GGF35066.1"/>
    <property type="molecule type" value="Genomic_DNA"/>
</dbReference>
<feature type="transmembrane region" description="Helical" evidence="2">
    <location>
        <begin position="416"/>
        <end position="440"/>
    </location>
</feature>
<feature type="transmembrane region" description="Helical" evidence="2">
    <location>
        <begin position="471"/>
        <end position="493"/>
    </location>
</feature>
<feature type="compositionally biased region" description="Polar residues" evidence="1">
    <location>
        <begin position="370"/>
        <end position="379"/>
    </location>
</feature>
<protein>
    <submittedName>
        <fullName evidence="3">Uncharacterized protein</fullName>
    </submittedName>
</protein>
<dbReference type="Proteomes" id="UP000649179">
    <property type="component" value="Unassembled WGS sequence"/>
</dbReference>
<feature type="transmembrane region" description="Helical" evidence="2">
    <location>
        <begin position="447"/>
        <end position="465"/>
    </location>
</feature>
<keyword evidence="2" id="KW-0812">Transmembrane</keyword>
<evidence type="ECO:0000256" key="1">
    <source>
        <dbReference type="SAM" id="MobiDB-lite"/>
    </source>
</evidence>
<keyword evidence="2" id="KW-1133">Transmembrane helix</keyword>
<keyword evidence="2" id="KW-0472">Membrane</keyword>